<dbReference type="EMBL" id="BMGL01000014">
    <property type="protein sequence ID" value="GGE21569.1"/>
    <property type="molecule type" value="Genomic_DNA"/>
</dbReference>
<dbReference type="RefSeq" id="WP_188407034.1">
    <property type="nucleotide sequence ID" value="NZ_BMGL01000014.1"/>
</dbReference>
<organism evidence="2 3">
    <name type="scientific">Psychroflexus salis</name>
    <dbReference type="NCBI Taxonomy" id="1526574"/>
    <lineage>
        <taxon>Bacteria</taxon>
        <taxon>Pseudomonadati</taxon>
        <taxon>Bacteroidota</taxon>
        <taxon>Flavobacteriia</taxon>
        <taxon>Flavobacteriales</taxon>
        <taxon>Flavobacteriaceae</taxon>
        <taxon>Psychroflexus</taxon>
    </lineage>
</organism>
<sequence>MNCYTYILYSKLLDKYHVGYTNILIEERLKKHNTNHKGFTSKANDWVVVYVEVFDSKNEAYAREREIKAKKSRKYIEKLIAG</sequence>
<accession>A0A917A137</accession>
<dbReference type="SUPFAM" id="SSF82771">
    <property type="entry name" value="GIY-YIG endonuclease"/>
    <property type="match status" value="1"/>
</dbReference>
<evidence type="ECO:0000313" key="2">
    <source>
        <dbReference type="EMBL" id="GGE21569.1"/>
    </source>
</evidence>
<gene>
    <name evidence="2" type="ORF">GCM10010831_23270</name>
</gene>
<dbReference type="AlphaFoldDB" id="A0A917A137"/>
<dbReference type="InterPro" id="IPR035901">
    <property type="entry name" value="GIY-YIG_endonuc_sf"/>
</dbReference>
<evidence type="ECO:0000259" key="1">
    <source>
        <dbReference type="PROSITE" id="PS50164"/>
    </source>
</evidence>
<dbReference type="Proteomes" id="UP000599688">
    <property type="component" value="Unassembled WGS sequence"/>
</dbReference>
<proteinExistence type="predicted"/>
<feature type="domain" description="GIY-YIG" evidence="1">
    <location>
        <begin position="1"/>
        <end position="77"/>
    </location>
</feature>
<dbReference type="InterPro" id="IPR000305">
    <property type="entry name" value="GIY-YIG_endonuc"/>
</dbReference>
<dbReference type="Pfam" id="PF01541">
    <property type="entry name" value="GIY-YIG"/>
    <property type="match status" value="1"/>
</dbReference>
<comment type="caution">
    <text evidence="2">The sequence shown here is derived from an EMBL/GenBank/DDBJ whole genome shotgun (WGS) entry which is preliminary data.</text>
</comment>
<name>A0A917A137_9FLAO</name>
<dbReference type="Gene3D" id="3.40.1440.10">
    <property type="entry name" value="GIY-YIG endonuclease"/>
    <property type="match status" value="1"/>
</dbReference>
<dbReference type="PROSITE" id="PS50164">
    <property type="entry name" value="GIY_YIG"/>
    <property type="match status" value="1"/>
</dbReference>
<keyword evidence="3" id="KW-1185">Reference proteome</keyword>
<dbReference type="CDD" id="cd10449">
    <property type="entry name" value="GIY-YIG_SLX1_like"/>
    <property type="match status" value="1"/>
</dbReference>
<reference evidence="2 3" key="1">
    <citation type="journal article" date="2014" name="Int. J. Syst. Evol. Microbiol.">
        <title>Complete genome sequence of Corynebacterium casei LMG S-19264T (=DSM 44701T), isolated from a smear-ripened cheese.</title>
        <authorList>
            <consortium name="US DOE Joint Genome Institute (JGI-PGF)"/>
            <person name="Walter F."/>
            <person name="Albersmeier A."/>
            <person name="Kalinowski J."/>
            <person name="Ruckert C."/>
        </authorList>
    </citation>
    <scope>NUCLEOTIDE SEQUENCE [LARGE SCALE GENOMIC DNA]</scope>
    <source>
        <strain evidence="2 3">CGMCC 1.12925</strain>
    </source>
</reference>
<evidence type="ECO:0000313" key="3">
    <source>
        <dbReference type="Proteomes" id="UP000599688"/>
    </source>
</evidence>
<protein>
    <recommendedName>
        <fullName evidence="1">GIY-YIG domain-containing protein</fullName>
    </recommendedName>
</protein>